<accession>A0AAJ5WE72</accession>
<dbReference type="PANTHER" id="PTHR22946:SF8">
    <property type="entry name" value="ACETYL XYLAN ESTERASE DOMAIN-CONTAINING PROTEIN"/>
    <property type="match status" value="1"/>
</dbReference>
<dbReference type="AlphaFoldDB" id="A0AAJ5WE72"/>
<dbReference type="Proteomes" id="UP001214530">
    <property type="component" value="Chromosome"/>
</dbReference>
<feature type="signal peptide" evidence="1">
    <location>
        <begin position="1"/>
        <end position="19"/>
    </location>
</feature>
<sequence>MNKYLFVTPLLALSSICAAQQPQEVYKKPLKDVLSDVEKTYHVELNYNEKDINGLNVNYATWRFTSNVANTLDNILKPLDLIFHETGKGKYNISGYEYYRRTEAEGKKHLDELLGLYKNANEFNKRKKELRECILKELNISPNAKRTPLNPIVTSKITMDGYTVENVAFESVPGYFVAGTLYTPTKAKGPFPVILSPHGHFYNESNPSLAADSGRYRPDMQYRCATLAKMGAMVLSYDMYAWGESVLQAGAHSFHETGFALAMQTWNSIRGLDYLLSLPNTDKKRVGITGASGGGTQTILLAALDDRVTASVPVVMVSSSFYGGCPCESGLPIHESCNGHKTNNAEIAGMIAPHPQLIISDGDDWTKSVPGTDYPYLKKVYGFYGKEDQISQVYLPNDKHDYGYSKRVPMYTFFAKAFGLNINAVTGKDGKIDERGCTIQKKSDLLVFGKKHPLPLAALRSHQEIVNAFDKVQGK</sequence>
<dbReference type="Pfam" id="PF05448">
    <property type="entry name" value="AXE1"/>
    <property type="match status" value="1"/>
</dbReference>
<evidence type="ECO:0000313" key="3">
    <source>
        <dbReference type="EMBL" id="WEK20997.1"/>
    </source>
</evidence>
<protein>
    <submittedName>
        <fullName evidence="3">Acetylxylan esterase</fullName>
    </submittedName>
</protein>
<keyword evidence="1" id="KW-0732">Signal</keyword>
<feature type="domain" description="Acetyl xylan esterase" evidence="2">
    <location>
        <begin position="158"/>
        <end position="317"/>
    </location>
</feature>
<reference evidence="3" key="1">
    <citation type="submission" date="2023-03" db="EMBL/GenBank/DDBJ databases">
        <title>Andean soil-derived lignocellulolytic bacterial consortium as a source of novel taxa and putative plastic-active enzymes.</title>
        <authorList>
            <person name="Diaz-Garcia L."/>
            <person name="Chuvochina M."/>
            <person name="Feuerriegel G."/>
            <person name="Bunk B."/>
            <person name="Sproer C."/>
            <person name="Streit W.R."/>
            <person name="Rodriguez L.M."/>
            <person name="Overmann J."/>
            <person name="Jimenez D.J."/>
        </authorList>
    </citation>
    <scope>NUCLEOTIDE SEQUENCE</scope>
    <source>
        <strain evidence="3">MAG 3858</strain>
    </source>
</reference>
<proteinExistence type="predicted"/>
<dbReference type="SUPFAM" id="SSF53474">
    <property type="entry name" value="alpha/beta-Hydrolases"/>
    <property type="match status" value="1"/>
</dbReference>
<dbReference type="InterPro" id="IPR008391">
    <property type="entry name" value="AXE1_dom"/>
</dbReference>
<evidence type="ECO:0000313" key="4">
    <source>
        <dbReference type="Proteomes" id="UP001214530"/>
    </source>
</evidence>
<organism evidence="3 4">
    <name type="scientific">Candidatus Pedobacter colombiensis</name>
    <dbReference type="NCBI Taxonomy" id="3121371"/>
    <lineage>
        <taxon>Bacteria</taxon>
        <taxon>Pseudomonadati</taxon>
        <taxon>Bacteroidota</taxon>
        <taxon>Sphingobacteriia</taxon>
        <taxon>Sphingobacteriales</taxon>
        <taxon>Sphingobacteriaceae</taxon>
        <taxon>Pedobacter</taxon>
    </lineage>
</organism>
<dbReference type="Gene3D" id="3.40.50.1820">
    <property type="entry name" value="alpha/beta hydrolase"/>
    <property type="match status" value="1"/>
</dbReference>
<evidence type="ECO:0000256" key="1">
    <source>
        <dbReference type="SAM" id="SignalP"/>
    </source>
</evidence>
<gene>
    <name evidence="3" type="ORF">P0Y49_07575</name>
</gene>
<dbReference type="PANTHER" id="PTHR22946">
    <property type="entry name" value="DIENELACTONE HYDROLASE DOMAIN-CONTAINING PROTEIN-RELATED"/>
    <property type="match status" value="1"/>
</dbReference>
<dbReference type="InterPro" id="IPR050261">
    <property type="entry name" value="FrsA_esterase"/>
</dbReference>
<evidence type="ECO:0000259" key="2">
    <source>
        <dbReference type="Pfam" id="PF05448"/>
    </source>
</evidence>
<dbReference type="InterPro" id="IPR029058">
    <property type="entry name" value="AB_hydrolase_fold"/>
</dbReference>
<feature type="chain" id="PRO_5042564224" evidence="1">
    <location>
        <begin position="20"/>
        <end position="475"/>
    </location>
</feature>
<name>A0AAJ5WE72_9SPHI</name>
<dbReference type="EMBL" id="CP119313">
    <property type="protein sequence ID" value="WEK20997.1"/>
    <property type="molecule type" value="Genomic_DNA"/>
</dbReference>